<dbReference type="AlphaFoldDB" id="S0FIT0"/>
<evidence type="ECO:0000313" key="2">
    <source>
        <dbReference type="Proteomes" id="UP000014155"/>
    </source>
</evidence>
<dbReference type="PATRIC" id="fig|1195236.3.peg.5494"/>
<dbReference type="STRING" id="1195236.CTER_5362"/>
<proteinExistence type="predicted"/>
<dbReference type="GO" id="GO:0005975">
    <property type="term" value="P:carbohydrate metabolic process"/>
    <property type="evidence" value="ECO:0007669"/>
    <property type="project" value="InterPro"/>
</dbReference>
<dbReference type="Proteomes" id="UP000014155">
    <property type="component" value="Unassembled WGS sequence"/>
</dbReference>
<accession>S0FIT0</accession>
<protein>
    <submittedName>
        <fullName evidence="1">Uncharacterized protein</fullName>
    </submittedName>
</protein>
<dbReference type="SUPFAM" id="SSF48208">
    <property type="entry name" value="Six-hairpin glycosidases"/>
    <property type="match status" value="1"/>
</dbReference>
<dbReference type="EMBL" id="AORV01000078">
    <property type="protein sequence ID" value="EMS69009.1"/>
    <property type="molecule type" value="Genomic_DNA"/>
</dbReference>
<dbReference type="InterPro" id="IPR008928">
    <property type="entry name" value="6-hairpin_glycosidase_sf"/>
</dbReference>
<name>S0FIT0_RUMCE</name>
<reference evidence="1 2" key="1">
    <citation type="journal article" date="2013" name="Genome Announc.">
        <title>Draft Genome Sequence of the Cellulolytic, Mesophilic, Anaerobic Bacterium Clostridium termitidis Strain CT1112 (DSM 5398).</title>
        <authorList>
            <person name="Lal S."/>
            <person name="Ramachandran U."/>
            <person name="Zhang X."/>
            <person name="Munir R."/>
            <person name="Sparling R."/>
            <person name="Levin D.B."/>
        </authorList>
    </citation>
    <scope>NUCLEOTIDE SEQUENCE [LARGE SCALE GENOMIC DNA]</scope>
    <source>
        <strain evidence="1 2">CT1112</strain>
    </source>
</reference>
<comment type="caution">
    <text evidence="1">The sequence shown here is derived from an EMBL/GenBank/DDBJ whole genome shotgun (WGS) entry which is preliminary data.</text>
</comment>
<dbReference type="RefSeq" id="WP_004631132.1">
    <property type="nucleotide sequence ID" value="NZ_AORV01000078.1"/>
</dbReference>
<dbReference type="eggNOG" id="COG1331">
    <property type="taxonomic scope" value="Bacteria"/>
</dbReference>
<sequence>MNNIKMLLDNNNIKLGFKAEKYENSHLIDACETEWSGTNDEYMRSEPDGTIWRIAVEADQISEGIVDIHANFVLERGKCSNSNVSILIREQQWSKDNFVLMPAAVYNGNRFKSRDIAYPPQVSETEDLGIGAQAVITDVPRLNINEGISEIQLLTRDLSTPAIGCYKPAKSRGLWLMTQQFTVLGDSGIKIEENEDRSSAVISVAAPGVRRDKRYIICNTKFPSEDKGADFKEGDSVKLNIRLYLFRCSRVQDLYDYFVDIRKDLTGEVKLSNHIPFSKAWDIQQKKYNEQNWEDEHGYYSVGLRENVFADLQIGWVGGLMSTFPMIFEGSQLSKERALKTFEFAFSGGQDKAGFFFGCGHQGKWYSDNLEDTDRNWHLIRKSSDALYFTIKQFMLLKKQYEDFTIPKKWKDGTRKCADAFVRLWKVYGQFGQFVDSETGEIIVDGSTSAGIAPGGLALAGQFFGEKTYLDVAEASANFFYENFVKKGFTTGGPGEICQCPDSESAFGLLESFVVLYEVTGNRHWVDKARDMANQCFTWCVSYDFKFPSYSTFGSLDMRTAGSVYANVQNKHSAPGICTLSGDSLFKLYRATGDVKYLELIREMAHNQVQYLSREDRPIKALEGYWPGKNKEHWSEKLMPAGWMNERVQMSDWLEPIGEVFYSSCWCEISNMLTYMEVPGLYVQLDTGFICVIDNIEAVILENGYKKLILKLINPTEFDAKVKMFSEKSSDISRILGQNALWGCREVNIKAGANVIMEFIKS</sequence>
<evidence type="ECO:0000313" key="1">
    <source>
        <dbReference type="EMBL" id="EMS69009.1"/>
    </source>
</evidence>
<organism evidence="1 2">
    <name type="scientific">Ruminiclostridium cellobioparum subsp. termitidis CT1112</name>
    <dbReference type="NCBI Taxonomy" id="1195236"/>
    <lineage>
        <taxon>Bacteria</taxon>
        <taxon>Bacillati</taxon>
        <taxon>Bacillota</taxon>
        <taxon>Clostridia</taxon>
        <taxon>Eubacteriales</taxon>
        <taxon>Oscillospiraceae</taxon>
        <taxon>Ruminiclostridium</taxon>
    </lineage>
</organism>
<gene>
    <name evidence="1" type="ORF">CTER_5362</name>
</gene>
<keyword evidence="2" id="KW-1185">Reference proteome</keyword>